<reference evidence="1 3" key="2">
    <citation type="submission" date="2015-09" db="EMBL/GenBank/DDBJ databases">
        <authorList>
            <consortium name="Pathogen Informatics"/>
        </authorList>
    </citation>
    <scope>NUCLEOTIDE SEQUENCE [LARGE SCALE GENOMIC DNA]</scope>
    <source>
        <strain evidence="1 3">2789STDY5608891</strain>
    </source>
</reference>
<gene>
    <name evidence="1" type="ORF">ERS852448_00047</name>
    <name evidence="2" type="ORF">LG34_09780</name>
</gene>
<protein>
    <submittedName>
        <fullName evidence="1">Uncharacterized protein</fullName>
    </submittedName>
</protein>
<evidence type="ECO:0000313" key="1">
    <source>
        <dbReference type="EMBL" id="CUM69793.1"/>
    </source>
</evidence>
<dbReference type="EMBL" id="CYYA01000001">
    <property type="protein sequence ID" value="CUM69793.1"/>
    <property type="molecule type" value="Genomic_DNA"/>
</dbReference>
<proteinExistence type="predicted"/>
<name>A0A173QW09_EUBRA</name>
<dbReference type="Proteomes" id="UP000245288">
    <property type="component" value="Unassembled WGS sequence"/>
</dbReference>
<dbReference type="STRING" id="39490.ERS852448_00047"/>
<reference evidence="2 4" key="1">
    <citation type="submission" date="2014-09" db="EMBL/GenBank/DDBJ databases">
        <title>Butyrate-producing bacteria isolated from human gut.</title>
        <authorList>
            <person name="Zhang Q."/>
            <person name="Zhao L."/>
        </authorList>
    </citation>
    <scope>NUCLEOTIDE SEQUENCE [LARGE SCALE GENOMIC DNA]</scope>
    <source>
        <strain evidence="2 4">21</strain>
    </source>
</reference>
<dbReference type="RefSeq" id="WP_022036567.1">
    <property type="nucleotide sequence ID" value="NZ_CAJLEE010000103.1"/>
</dbReference>
<keyword evidence="4" id="KW-1185">Reference proteome</keyword>
<evidence type="ECO:0000313" key="3">
    <source>
        <dbReference type="Proteomes" id="UP000095492"/>
    </source>
</evidence>
<accession>A0A173QW09</accession>
<dbReference type="AlphaFoldDB" id="A0A173QW09"/>
<evidence type="ECO:0000313" key="4">
    <source>
        <dbReference type="Proteomes" id="UP000245288"/>
    </source>
</evidence>
<evidence type="ECO:0000313" key="2">
    <source>
        <dbReference type="EMBL" id="PWE86460.1"/>
    </source>
</evidence>
<sequence>MDYAVFQDCVKSMDLRQRFQKLQDEIYILNKNRELVPNLEWDQRYARAYAQLWQQIRQRIKVIQKRMLSEYHLPKLKDEQKYQWFMRQFLSLTTQEEEKICQMIYRKEHFRRIELEFFLWRETIDRLVGEYNVQKAEEGLEHESITNTCTDAGAKPGLF</sequence>
<dbReference type="OrthoDB" id="9870881at2"/>
<dbReference type="GeneID" id="97390600"/>
<organism evidence="1 3">
    <name type="scientific">Eubacterium ramulus</name>
    <dbReference type="NCBI Taxonomy" id="39490"/>
    <lineage>
        <taxon>Bacteria</taxon>
        <taxon>Bacillati</taxon>
        <taxon>Bacillota</taxon>
        <taxon>Clostridia</taxon>
        <taxon>Eubacteriales</taxon>
        <taxon>Eubacteriaceae</taxon>
        <taxon>Eubacterium</taxon>
    </lineage>
</organism>
<dbReference type="Proteomes" id="UP000095492">
    <property type="component" value="Unassembled WGS sequence"/>
</dbReference>
<dbReference type="EMBL" id="JRFU01000106">
    <property type="protein sequence ID" value="PWE86460.1"/>
    <property type="molecule type" value="Genomic_DNA"/>
</dbReference>